<dbReference type="InterPro" id="IPR032466">
    <property type="entry name" value="Metal_Hydrolase"/>
</dbReference>
<dbReference type="AlphaFoldDB" id="T0ZBS4"/>
<dbReference type="Gene3D" id="3.20.20.140">
    <property type="entry name" value="Metal-dependent hydrolases"/>
    <property type="match status" value="1"/>
</dbReference>
<comment type="caution">
    <text evidence="1">The sequence shown here is derived from an EMBL/GenBank/DDBJ whole genome shotgun (WGS) entry which is preliminary data.</text>
</comment>
<name>T0ZBS4_9ZZZZ</name>
<dbReference type="SUPFAM" id="SSF51556">
    <property type="entry name" value="Metallo-dependent hydrolases"/>
    <property type="match status" value="1"/>
</dbReference>
<dbReference type="PANTHER" id="PTHR42206:SF1">
    <property type="entry name" value="METAL-DEPENDENT HYDROLASE"/>
    <property type="match status" value="1"/>
</dbReference>
<accession>T0ZBS4</accession>
<feature type="non-terminal residue" evidence="1">
    <location>
        <position position="163"/>
    </location>
</feature>
<gene>
    <name evidence="1" type="ORF">B1B_19575</name>
</gene>
<sequence length="163" mass="17861">MGLVDSPGAFDAHFHLNPGEQGKNAIKRFIASGGSGINLVNLPDYTTGYAGYYEKRYDITLKLASMVRENGLNVSVTLGPYPLDYFFWEKGGYNAREMMLEGVVLAGKYCQNKQAAAIGEIGRPHFPVDGKVTEESNEIIERSLQISKEIGCAVVLHTENLDA</sequence>
<dbReference type="PANTHER" id="PTHR42206">
    <property type="entry name" value="METAL-DEPENDENT HYDROLASE-RELATED"/>
    <property type="match status" value="1"/>
</dbReference>
<protein>
    <submittedName>
        <fullName evidence="1">TatD-related deoxyribonuclease</fullName>
    </submittedName>
</protein>
<dbReference type="InterPro" id="IPR011589">
    <property type="entry name" value="UCP004961"/>
</dbReference>
<dbReference type="GO" id="GO:0016788">
    <property type="term" value="F:hydrolase activity, acting on ester bonds"/>
    <property type="evidence" value="ECO:0007669"/>
    <property type="project" value="InterPro"/>
</dbReference>
<dbReference type="EMBL" id="AUZY01013152">
    <property type="protein sequence ID" value="EQD26434.1"/>
    <property type="molecule type" value="Genomic_DNA"/>
</dbReference>
<dbReference type="Pfam" id="PF01026">
    <property type="entry name" value="TatD_DNase"/>
    <property type="match status" value="1"/>
</dbReference>
<proteinExistence type="predicted"/>
<reference evidence="1" key="2">
    <citation type="journal article" date="2014" name="ISME J.">
        <title>Microbial stratification in low pH oxic and suboxic macroscopic growths along an acid mine drainage.</title>
        <authorList>
            <person name="Mendez-Garcia C."/>
            <person name="Mesa V."/>
            <person name="Sprenger R.R."/>
            <person name="Richter M."/>
            <person name="Diez M.S."/>
            <person name="Solano J."/>
            <person name="Bargiela R."/>
            <person name="Golyshina O.V."/>
            <person name="Manteca A."/>
            <person name="Ramos J.L."/>
            <person name="Gallego J.R."/>
            <person name="Llorente I."/>
            <person name="Martins Dos Santos V.A."/>
            <person name="Jensen O.N."/>
            <person name="Pelaez A.I."/>
            <person name="Sanchez J."/>
            <person name="Ferrer M."/>
        </authorList>
    </citation>
    <scope>NUCLEOTIDE SEQUENCE</scope>
</reference>
<evidence type="ECO:0000313" key="1">
    <source>
        <dbReference type="EMBL" id="EQD26434.1"/>
    </source>
</evidence>
<dbReference type="InterPro" id="IPR001130">
    <property type="entry name" value="TatD-like"/>
</dbReference>
<reference evidence="1" key="1">
    <citation type="submission" date="2013-08" db="EMBL/GenBank/DDBJ databases">
        <authorList>
            <person name="Mendez C."/>
            <person name="Richter M."/>
            <person name="Ferrer M."/>
            <person name="Sanchez J."/>
        </authorList>
    </citation>
    <scope>NUCLEOTIDE SEQUENCE</scope>
</reference>
<organism evidence="1">
    <name type="scientific">mine drainage metagenome</name>
    <dbReference type="NCBI Taxonomy" id="410659"/>
    <lineage>
        <taxon>unclassified sequences</taxon>
        <taxon>metagenomes</taxon>
        <taxon>ecological metagenomes</taxon>
    </lineage>
</organism>